<protein>
    <submittedName>
        <fullName evidence="1">TF29</fullName>
    </submittedName>
</protein>
<dbReference type="PANTHER" id="PTHR33064:SF37">
    <property type="entry name" value="RIBONUCLEASE H"/>
    <property type="match status" value="1"/>
</dbReference>
<dbReference type="InterPro" id="IPR043128">
    <property type="entry name" value="Rev_trsase/Diguanyl_cyclase"/>
</dbReference>
<name>A0A1X0Q7X2_9MICR</name>
<organism evidence="1 2">
    <name type="scientific">Hepatospora eriocheir</name>
    <dbReference type="NCBI Taxonomy" id="1081669"/>
    <lineage>
        <taxon>Eukaryota</taxon>
        <taxon>Fungi</taxon>
        <taxon>Fungi incertae sedis</taxon>
        <taxon>Microsporidia</taxon>
        <taxon>Hepatosporidae</taxon>
        <taxon>Hepatospora</taxon>
    </lineage>
</organism>
<comment type="caution">
    <text evidence="1">The sequence shown here is derived from an EMBL/GenBank/DDBJ whole genome shotgun (WGS) entry which is preliminary data.</text>
</comment>
<keyword evidence="2" id="KW-1185">Reference proteome</keyword>
<reference evidence="1 2" key="1">
    <citation type="journal article" date="2017" name="Environ. Microbiol.">
        <title>Decay of the glycolytic pathway and adaptation to intranuclear parasitism within Enterocytozoonidae microsporidia.</title>
        <authorList>
            <person name="Wiredu Boakye D."/>
            <person name="Jaroenlak P."/>
            <person name="Prachumwat A."/>
            <person name="Williams T.A."/>
            <person name="Bateman K.S."/>
            <person name="Itsathitphaisarn O."/>
            <person name="Sritunyalucksana K."/>
            <person name="Paszkiewicz K.H."/>
            <person name="Moore K.A."/>
            <person name="Stentiford G.D."/>
            <person name="Williams B.A."/>
        </authorList>
    </citation>
    <scope>NUCLEOTIDE SEQUENCE [LARGE SCALE GENOMIC DNA]</scope>
    <source>
        <strain evidence="1 2">GB1</strain>
    </source>
</reference>
<sequence length="91" mass="10872">MFLGIKTSEKGIEPDLGRILEIEDKTPTTKRKLRSFLGFANRYRQFVPKISELTCKLKNKIKKKNKEFHWNIEYEDRKVKIIDAIKKFTKL</sequence>
<dbReference type="PANTHER" id="PTHR33064">
    <property type="entry name" value="POL PROTEIN"/>
    <property type="match status" value="1"/>
</dbReference>
<dbReference type="VEuPathDB" id="MicrosporidiaDB:HERIO_2149"/>
<gene>
    <name evidence="1" type="primary">TF29</name>
    <name evidence="1" type="ORF">HERIO_2149</name>
</gene>
<dbReference type="SUPFAM" id="SSF56672">
    <property type="entry name" value="DNA/RNA polymerases"/>
    <property type="match status" value="1"/>
</dbReference>
<accession>A0A1X0Q7X2</accession>
<evidence type="ECO:0000313" key="1">
    <source>
        <dbReference type="EMBL" id="ORD95871.1"/>
    </source>
</evidence>
<dbReference type="Proteomes" id="UP000192356">
    <property type="component" value="Unassembled WGS sequence"/>
</dbReference>
<dbReference type="Gene3D" id="3.30.70.270">
    <property type="match status" value="1"/>
</dbReference>
<dbReference type="EMBL" id="LVKB01000164">
    <property type="protein sequence ID" value="ORD95871.1"/>
    <property type="molecule type" value="Genomic_DNA"/>
</dbReference>
<evidence type="ECO:0000313" key="2">
    <source>
        <dbReference type="Proteomes" id="UP000192356"/>
    </source>
</evidence>
<dbReference type="OrthoDB" id="2446696at2759"/>
<dbReference type="InterPro" id="IPR043502">
    <property type="entry name" value="DNA/RNA_pol_sf"/>
</dbReference>
<dbReference type="InterPro" id="IPR051320">
    <property type="entry name" value="Viral_Replic_Matur_Polypro"/>
</dbReference>
<proteinExistence type="predicted"/>
<dbReference type="AlphaFoldDB" id="A0A1X0Q7X2"/>